<comment type="caution">
    <text evidence="3">The sequence shown here is derived from an EMBL/GenBank/DDBJ whole genome shotgun (WGS) entry which is preliminary data.</text>
</comment>
<feature type="domain" description="DUF7670" evidence="2">
    <location>
        <begin position="7"/>
        <end position="120"/>
    </location>
</feature>
<evidence type="ECO:0000259" key="2">
    <source>
        <dbReference type="Pfam" id="PF24709"/>
    </source>
</evidence>
<reference evidence="3 4" key="1">
    <citation type="journal article" date="2016" name="Nat. Commun.">
        <title>Thousands of microbial genomes shed light on interconnected biogeochemical processes in an aquifer system.</title>
        <authorList>
            <person name="Anantharaman K."/>
            <person name="Brown C.T."/>
            <person name="Hug L.A."/>
            <person name="Sharon I."/>
            <person name="Castelle C.J."/>
            <person name="Probst A.J."/>
            <person name="Thomas B.C."/>
            <person name="Singh A."/>
            <person name="Wilkins M.J."/>
            <person name="Karaoz U."/>
            <person name="Brodie E.L."/>
            <person name="Williams K.H."/>
            <person name="Hubbard S.S."/>
            <person name="Banfield J.F."/>
        </authorList>
    </citation>
    <scope>NUCLEOTIDE SEQUENCE [LARGE SCALE GENOMIC DNA]</scope>
</reference>
<feature type="transmembrane region" description="Helical" evidence="1">
    <location>
        <begin position="72"/>
        <end position="90"/>
    </location>
</feature>
<dbReference type="InterPro" id="IPR056087">
    <property type="entry name" value="DUF7670"/>
</dbReference>
<proteinExistence type="predicted"/>
<dbReference type="EMBL" id="MEUG01000001">
    <property type="protein sequence ID" value="OGC28782.1"/>
    <property type="molecule type" value="Genomic_DNA"/>
</dbReference>
<keyword evidence="1" id="KW-1133">Transmembrane helix</keyword>
<dbReference type="Pfam" id="PF24709">
    <property type="entry name" value="DUF7670"/>
    <property type="match status" value="1"/>
</dbReference>
<keyword evidence="1" id="KW-0472">Membrane</keyword>
<dbReference type="AlphaFoldDB" id="A0A1F4T7P6"/>
<sequence length="121" mass="13892">MNYLLKLYWLNRRFDAMLNILLSILYIAFISLFALDVFSGGFSWPGTVIALFIHLIPTFILIVCLTVAWKRGVVGGSLFLAVGILFTLWFRTYQRLDVFLLISFPLLLIGTLFIISGKRRL</sequence>
<keyword evidence="1" id="KW-0812">Transmembrane</keyword>
<evidence type="ECO:0000313" key="4">
    <source>
        <dbReference type="Proteomes" id="UP000178602"/>
    </source>
</evidence>
<name>A0A1F4T7P6_UNCSA</name>
<gene>
    <name evidence="3" type="ORF">A3K49_07550</name>
</gene>
<evidence type="ECO:0000313" key="3">
    <source>
        <dbReference type="EMBL" id="OGC28782.1"/>
    </source>
</evidence>
<feature type="transmembrane region" description="Helical" evidence="1">
    <location>
        <begin position="44"/>
        <end position="65"/>
    </location>
</feature>
<evidence type="ECO:0000256" key="1">
    <source>
        <dbReference type="SAM" id="Phobius"/>
    </source>
</evidence>
<feature type="transmembrane region" description="Helical" evidence="1">
    <location>
        <begin position="96"/>
        <end position="115"/>
    </location>
</feature>
<feature type="transmembrane region" description="Helical" evidence="1">
    <location>
        <begin position="20"/>
        <end position="38"/>
    </location>
</feature>
<organism evidence="3 4">
    <name type="scientific">candidate division WOR-1 bacterium RIFOXYC12_FULL_54_18</name>
    <dbReference type="NCBI Taxonomy" id="1802584"/>
    <lineage>
        <taxon>Bacteria</taxon>
        <taxon>Bacillati</taxon>
        <taxon>Saganbacteria</taxon>
    </lineage>
</organism>
<protein>
    <recommendedName>
        <fullName evidence="2">DUF7670 domain-containing protein</fullName>
    </recommendedName>
</protein>
<accession>A0A1F4T7P6</accession>
<dbReference type="Proteomes" id="UP000178602">
    <property type="component" value="Unassembled WGS sequence"/>
</dbReference>